<dbReference type="Proteomes" id="UP001500975">
    <property type="component" value="Unassembled WGS sequence"/>
</dbReference>
<accession>A0ABP8H4B4</accession>
<evidence type="ECO:0000313" key="1">
    <source>
        <dbReference type="EMBL" id="GAA4334051.1"/>
    </source>
</evidence>
<name>A0ABP8H4B4_9BURK</name>
<proteinExistence type="predicted"/>
<comment type="caution">
    <text evidence="1">The sequence shown here is derived from an EMBL/GenBank/DDBJ whole genome shotgun (WGS) entry which is preliminary data.</text>
</comment>
<sequence length="138" mass="14370">MGQAENGRGEPVGACLRIDLEHARPHQRLGQPAHGGSGQACSFGDVSIPEQFGAWPERTEYLYSPFERAIGWGLPGLVMKDGGTVGAHGGTCQAKERTILGWAIMASASALAVPLLGNEGITGMLPAPKLHGTGGIER</sequence>
<organism evidence="1 2">
    <name type="scientific">Variovorax defluvii</name>
    <dbReference type="NCBI Taxonomy" id="913761"/>
    <lineage>
        <taxon>Bacteria</taxon>
        <taxon>Pseudomonadati</taxon>
        <taxon>Pseudomonadota</taxon>
        <taxon>Betaproteobacteria</taxon>
        <taxon>Burkholderiales</taxon>
        <taxon>Comamonadaceae</taxon>
        <taxon>Variovorax</taxon>
    </lineage>
</organism>
<evidence type="ECO:0000313" key="2">
    <source>
        <dbReference type="Proteomes" id="UP001500975"/>
    </source>
</evidence>
<dbReference type="EMBL" id="BAABGJ010000008">
    <property type="protein sequence ID" value="GAA4334051.1"/>
    <property type="molecule type" value="Genomic_DNA"/>
</dbReference>
<protein>
    <submittedName>
        <fullName evidence="1">Uncharacterized protein</fullName>
    </submittedName>
</protein>
<gene>
    <name evidence="1" type="ORF">GCM10023165_09660</name>
</gene>
<reference evidence="2" key="1">
    <citation type="journal article" date="2019" name="Int. J. Syst. Evol. Microbiol.">
        <title>The Global Catalogue of Microorganisms (GCM) 10K type strain sequencing project: providing services to taxonomists for standard genome sequencing and annotation.</title>
        <authorList>
            <consortium name="The Broad Institute Genomics Platform"/>
            <consortium name="The Broad Institute Genome Sequencing Center for Infectious Disease"/>
            <person name="Wu L."/>
            <person name="Ma J."/>
        </authorList>
    </citation>
    <scope>NUCLEOTIDE SEQUENCE [LARGE SCALE GENOMIC DNA]</scope>
    <source>
        <strain evidence="2">JCM 17804</strain>
    </source>
</reference>
<keyword evidence="2" id="KW-1185">Reference proteome</keyword>